<organism evidence="2 3">
    <name type="scientific">Panicum virgatum</name>
    <name type="common">Blackwell switchgrass</name>
    <dbReference type="NCBI Taxonomy" id="38727"/>
    <lineage>
        <taxon>Eukaryota</taxon>
        <taxon>Viridiplantae</taxon>
        <taxon>Streptophyta</taxon>
        <taxon>Embryophyta</taxon>
        <taxon>Tracheophyta</taxon>
        <taxon>Spermatophyta</taxon>
        <taxon>Magnoliopsida</taxon>
        <taxon>Liliopsida</taxon>
        <taxon>Poales</taxon>
        <taxon>Poaceae</taxon>
        <taxon>PACMAD clade</taxon>
        <taxon>Panicoideae</taxon>
        <taxon>Panicodae</taxon>
        <taxon>Paniceae</taxon>
        <taxon>Panicinae</taxon>
        <taxon>Panicum</taxon>
        <taxon>Panicum sect. Hiantes</taxon>
    </lineage>
</organism>
<feature type="compositionally biased region" description="Low complexity" evidence="1">
    <location>
        <begin position="83"/>
        <end position="98"/>
    </location>
</feature>
<comment type="caution">
    <text evidence="2">The sequence shown here is derived from an EMBL/GenBank/DDBJ whole genome shotgun (WGS) entry which is preliminary data.</text>
</comment>
<feature type="region of interest" description="Disordered" evidence="1">
    <location>
        <begin position="1"/>
        <end position="178"/>
    </location>
</feature>
<dbReference type="AlphaFoldDB" id="A0A8T0U3A8"/>
<dbReference type="EMBL" id="CM029042">
    <property type="protein sequence ID" value="KAG2615314.1"/>
    <property type="molecule type" value="Genomic_DNA"/>
</dbReference>
<keyword evidence="3" id="KW-1185">Reference proteome</keyword>
<dbReference type="Proteomes" id="UP000823388">
    <property type="component" value="Chromosome 3N"/>
</dbReference>
<feature type="compositionally biased region" description="Basic and acidic residues" evidence="1">
    <location>
        <begin position="146"/>
        <end position="167"/>
    </location>
</feature>
<name>A0A8T0U3A8_PANVG</name>
<evidence type="ECO:0000313" key="3">
    <source>
        <dbReference type="Proteomes" id="UP000823388"/>
    </source>
</evidence>
<proteinExistence type="predicted"/>
<sequence>MAPRAPRATVLEERGGLVERPISGVPEDAHDGSRLPVGSSAAPSASSAGTSPSSAARAAPRARRKRRGVEVGGEAGGGHRRPGPAARADAGSGSSGEATRLPVLVHKERRGRETGLDWALTAARRSSPAREGGREGWRAGRRRGRRAEGRRGRDGLRVRGSGRERMGGSEGGRAPTEW</sequence>
<reference evidence="2" key="1">
    <citation type="submission" date="2020-05" db="EMBL/GenBank/DDBJ databases">
        <title>WGS assembly of Panicum virgatum.</title>
        <authorList>
            <person name="Lovell J.T."/>
            <person name="Jenkins J."/>
            <person name="Shu S."/>
            <person name="Juenger T.E."/>
            <person name="Schmutz J."/>
        </authorList>
    </citation>
    <scope>NUCLEOTIDE SEQUENCE</scope>
    <source>
        <strain evidence="2">AP13</strain>
    </source>
</reference>
<gene>
    <name evidence="2" type="ORF">PVAP13_3NG064190</name>
</gene>
<protein>
    <submittedName>
        <fullName evidence="2">Uncharacterized protein</fullName>
    </submittedName>
</protein>
<accession>A0A8T0U3A8</accession>
<feature type="compositionally biased region" description="Low complexity" evidence="1">
    <location>
        <begin position="36"/>
        <end position="59"/>
    </location>
</feature>
<evidence type="ECO:0000313" key="2">
    <source>
        <dbReference type="EMBL" id="KAG2615314.1"/>
    </source>
</evidence>
<evidence type="ECO:0000256" key="1">
    <source>
        <dbReference type="SAM" id="MobiDB-lite"/>
    </source>
</evidence>